<dbReference type="EMBL" id="CP009896">
    <property type="protein sequence ID" value="AIY18500.1"/>
    <property type="molecule type" value="Genomic_DNA"/>
</dbReference>
<dbReference type="HOGENOM" id="CLU_163401_0_0_11"/>
<reference evidence="1 2" key="1">
    <citation type="journal article" date="2015" name="Genome Announc.">
        <title>Complete Genome Sequence of Steroid-Transforming Nocardioides simplex VKM Ac-2033D.</title>
        <authorList>
            <person name="Shtratnikova V.Y."/>
            <person name="Schelkunov M.I."/>
            <person name="Pekov Y.A."/>
            <person name="Fokina V.V."/>
            <person name="Logacheva M.D."/>
            <person name="Sokolov S.L."/>
            <person name="Bragin E.Y."/>
            <person name="Ashapkin V.V."/>
            <person name="Donova M.V."/>
        </authorList>
    </citation>
    <scope>NUCLEOTIDE SEQUENCE [LARGE SCALE GENOMIC DNA]</scope>
    <source>
        <strain evidence="1 2">VKM Ac-2033D</strain>
    </source>
</reference>
<keyword evidence="1" id="KW-0560">Oxidoreductase</keyword>
<organism evidence="1 2">
    <name type="scientific">Nocardioides simplex</name>
    <name type="common">Arthrobacter simplex</name>
    <dbReference type="NCBI Taxonomy" id="2045"/>
    <lineage>
        <taxon>Bacteria</taxon>
        <taxon>Bacillati</taxon>
        <taxon>Actinomycetota</taxon>
        <taxon>Actinomycetes</taxon>
        <taxon>Propionibacteriales</taxon>
        <taxon>Nocardioidaceae</taxon>
        <taxon>Pimelobacter</taxon>
    </lineage>
</organism>
<evidence type="ECO:0000313" key="1">
    <source>
        <dbReference type="EMBL" id="AIY18500.1"/>
    </source>
</evidence>
<accession>A0A0A1DSZ7</accession>
<dbReference type="InterPro" id="IPR032371">
    <property type="entry name" value="DUF4873"/>
</dbReference>
<dbReference type="KEGG" id="psim:KR76_20180"/>
<gene>
    <name evidence="1" type="ORF">KR76_20180</name>
</gene>
<dbReference type="GeneID" id="96611115"/>
<name>A0A0A1DSZ7_NOCSI</name>
<sequence>MSATSHEPREAYDGPAVVQVDDIAHDVQVTLRGHFQPLDGHFHWYGRIATSPALDAVRSGAAVELRTPHGTAAGKVSDLDPWGRFRVAGTGTPPF</sequence>
<dbReference type="STRING" id="2045.KR76_20180"/>
<dbReference type="OrthoDB" id="3683556at2"/>
<dbReference type="RefSeq" id="WP_038680792.1">
    <property type="nucleotide sequence ID" value="NZ_BJMC01000010.1"/>
</dbReference>
<dbReference type="GO" id="GO:0004497">
    <property type="term" value="F:monooxygenase activity"/>
    <property type="evidence" value="ECO:0007669"/>
    <property type="project" value="UniProtKB-KW"/>
</dbReference>
<keyword evidence="2" id="KW-1185">Reference proteome</keyword>
<protein>
    <submittedName>
        <fullName evidence="1">Putative flavin binding monooxygenase</fullName>
    </submittedName>
</protein>
<keyword evidence="1" id="KW-0503">Monooxygenase</keyword>
<dbReference type="Pfam" id="PF16170">
    <property type="entry name" value="DUF4873"/>
    <property type="match status" value="1"/>
</dbReference>
<dbReference type="AlphaFoldDB" id="A0A0A1DSZ7"/>
<dbReference type="eggNOG" id="COG2072">
    <property type="taxonomic scope" value="Bacteria"/>
</dbReference>
<dbReference type="Proteomes" id="UP000030300">
    <property type="component" value="Chromosome"/>
</dbReference>
<proteinExistence type="predicted"/>
<evidence type="ECO:0000313" key="2">
    <source>
        <dbReference type="Proteomes" id="UP000030300"/>
    </source>
</evidence>